<evidence type="ECO:0000256" key="3">
    <source>
        <dbReference type="ARBA" id="ARBA00022741"/>
    </source>
</evidence>
<proteinExistence type="predicted"/>
<dbReference type="GO" id="GO:0043814">
    <property type="term" value="F:phospholactate guanylyltransferase activity"/>
    <property type="evidence" value="ECO:0007669"/>
    <property type="project" value="InterPro"/>
</dbReference>
<keyword evidence="1" id="KW-0808">Transferase</keyword>
<evidence type="ECO:0000256" key="2">
    <source>
        <dbReference type="ARBA" id="ARBA00022695"/>
    </source>
</evidence>
<protein>
    <submittedName>
        <fullName evidence="5">Unannotated protein</fullName>
    </submittedName>
</protein>
<reference evidence="5" key="1">
    <citation type="submission" date="2020-05" db="EMBL/GenBank/DDBJ databases">
        <authorList>
            <person name="Chiriac C."/>
            <person name="Salcher M."/>
            <person name="Ghai R."/>
            <person name="Kavagutti S V."/>
        </authorList>
    </citation>
    <scope>NUCLEOTIDE SEQUENCE</scope>
</reference>
<gene>
    <name evidence="5" type="ORF">UFOPK1392_00668</name>
</gene>
<name>A0A6J5YER1_9ZZZZ</name>
<keyword evidence="2" id="KW-0548">Nucleotidyltransferase</keyword>
<evidence type="ECO:0000256" key="1">
    <source>
        <dbReference type="ARBA" id="ARBA00022679"/>
    </source>
</evidence>
<sequence>MGEVHRGRARRRTLPPRAPTLSLVTSQGERVAVLIPVKAFSVAKGRLAGALSPSERVELARSMAGAVVAAAAPRPVHVVCDDKEVADWAVTVGAAVIWKPGRGLNAAVSEGVAELGETGFDRVIVAHADLPHALGFDVVVPGLDGTPEGTTAPVVLVPDRHDDGTNVISLPTGTGFHFEYGPGSCARHRAEAQRLGLPVVVVRDARLGWDVDRPADLEPPDWSMQP</sequence>
<dbReference type="EMBL" id="CAEMXZ010000020">
    <property type="protein sequence ID" value="CAB4322927.1"/>
    <property type="molecule type" value="Genomic_DNA"/>
</dbReference>
<dbReference type="GO" id="GO:0005525">
    <property type="term" value="F:GTP binding"/>
    <property type="evidence" value="ECO:0007669"/>
    <property type="project" value="UniProtKB-KW"/>
</dbReference>
<dbReference type="PANTHER" id="PTHR40392:SF1">
    <property type="entry name" value="2-PHOSPHO-L-LACTATE GUANYLYLTRANSFERASE"/>
    <property type="match status" value="1"/>
</dbReference>
<dbReference type="InterPro" id="IPR002835">
    <property type="entry name" value="CofC"/>
</dbReference>
<dbReference type="SUPFAM" id="SSF53448">
    <property type="entry name" value="Nucleotide-diphospho-sugar transferases"/>
    <property type="match status" value="1"/>
</dbReference>
<keyword evidence="3" id="KW-0547">Nucleotide-binding</keyword>
<accession>A0A6J5YER1</accession>
<dbReference type="AlphaFoldDB" id="A0A6J5YER1"/>
<organism evidence="5">
    <name type="scientific">freshwater metagenome</name>
    <dbReference type="NCBI Taxonomy" id="449393"/>
    <lineage>
        <taxon>unclassified sequences</taxon>
        <taxon>metagenomes</taxon>
        <taxon>ecological metagenomes</taxon>
    </lineage>
</organism>
<dbReference type="PANTHER" id="PTHR40392">
    <property type="entry name" value="2-PHOSPHO-L-LACTATE GUANYLYLTRANSFERASE"/>
    <property type="match status" value="1"/>
</dbReference>
<evidence type="ECO:0000313" key="5">
    <source>
        <dbReference type="EMBL" id="CAB4322927.1"/>
    </source>
</evidence>
<evidence type="ECO:0000256" key="4">
    <source>
        <dbReference type="ARBA" id="ARBA00023134"/>
    </source>
</evidence>
<dbReference type="NCBIfam" id="TIGR03552">
    <property type="entry name" value="F420_cofC"/>
    <property type="match status" value="1"/>
</dbReference>
<dbReference type="Pfam" id="PF01983">
    <property type="entry name" value="CofC"/>
    <property type="match status" value="1"/>
</dbReference>
<dbReference type="Gene3D" id="3.90.550.10">
    <property type="entry name" value="Spore Coat Polysaccharide Biosynthesis Protein SpsA, Chain A"/>
    <property type="match status" value="1"/>
</dbReference>
<keyword evidence="4" id="KW-0342">GTP-binding</keyword>
<dbReference type="InterPro" id="IPR029044">
    <property type="entry name" value="Nucleotide-diphossugar_trans"/>
</dbReference>